<reference evidence="7" key="2">
    <citation type="journal article" date="2018" name="Environ. Sci. Technol.">
        <title>The Toxicogenome of Hyalella azteca: A Model for Sediment Ecotoxicology and Evolutionary Toxicology.</title>
        <authorList>
            <person name="Poynton H.C."/>
            <person name="Hasenbein S."/>
            <person name="Benoit J.B."/>
            <person name="Sepulveda M.S."/>
            <person name="Poelchau M.F."/>
            <person name="Hughes D.S.T."/>
            <person name="Murali S.C."/>
            <person name="Chen S."/>
            <person name="Glastad K.M."/>
            <person name="Goodisman M.A.D."/>
            <person name="Werren J.H."/>
            <person name="Vineis J.H."/>
            <person name="Bowen J.L."/>
            <person name="Friedrich M."/>
            <person name="Jones J."/>
            <person name="Robertson H.M."/>
            <person name="Feyereisen R."/>
            <person name="Mechler-Hickson A."/>
            <person name="Mathers N."/>
            <person name="Lee C.E."/>
            <person name="Colbourne J.K."/>
            <person name="Biales A."/>
            <person name="Johnston J.S."/>
            <person name="Wellborn G.A."/>
            <person name="Rosendale A.J."/>
            <person name="Cridge A.G."/>
            <person name="Munoz-Torres M.C."/>
            <person name="Bain P.A."/>
            <person name="Manny A.R."/>
            <person name="Major K.M."/>
            <person name="Lambert F.N."/>
            <person name="Vulpe C.D."/>
            <person name="Tuck P."/>
            <person name="Blalock B.J."/>
            <person name="Lin Y.Y."/>
            <person name="Smith M.E."/>
            <person name="Ochoa-Acuna H."/>
            <person name="Chen M.M."/>
            <person name="Childers C.P."/>
            <person name="Qu J."/>
            <person name="Dugan S."/>
            <person name="Lee S.L."/>
            <person name="Chao H."/>
            <person name="Dinh H."/>
            <person name="Han Y."/>
            <person name="Doddapaneni H."/>
            <person name="Worley K.C."/>
            <person name="Muzny D.M."/>
            <person name="Gibbs R.A."/>
            <person name="Richards S."/>
        </authorList>
    </citation>
    <scope>NUCLEOTIDE SEQUENCE</scope>
    <source>
        <strain evidence="7">HAZT.00-mixed</strain>
        <tissue evidence="7">Whole organism</tissue>
    </source>
</reference>
<dbReference type="SUPFAM" id="SSF74788">
    <property type="entry name" value="Cullin repeat-like"/>
    <property type="match status" value="1"/>
</dbReference>
<dbReference type="InterPro" id="IPR036317">
    <property type="entry name" value="Cullin_homology_sf"/>
</dbReference>
<comment type="similarity">
    <text evidence="2 4 5">Belongs to the cullin family.</text>
</comment>
<accession>A0A6A0HAG5</accession>
<dbReference type="FunFam" id="1.20.1310.10:FF:000012">
    <property type="entry name" value="Cullin 2"/>
    <property type="match status" value="1"/>
</dbReference>
<gene>
    <name evidence="7" type="ORF">HAZT_HAZT001419</name>
</gene>
<feature type="non-terminal residue" evidence="7">
    <location>
        <position position="520"/>
    </location>
</feature>
<evidence type="ECO:0000256" key="5">
    <source>
        <dbReference type="RuleBase" id="RU003829"/>
    </source>
</evidence>
<dbReference type="AlphaFoldDB" id="A0A6A0HAG5"/>
<dbReference type="Gene3D" id="1.20.1310.10">
    <property type="entry name" value="Cullin Repeats"/>
    <property type="match status" value="4"/>
</dbReference>
<dbReference type="InterPro" id="IPR001373">
    <property type="entry name" value="Cullin_N"/>
</dbReference>
<sequence>MDPVRHDVWTECFSDVYSLCVAFPESLAEKLYDEVKQLLSDHVANLYNQVSAAGEESILIIYHTHWMQFNKGAKYLNVQHIQKQRFSEADQKYGHITMDINEQHMEIGELAFEIWKEEFIKLLKERLVLVLLSCIKADRLNKGLVAPVHIVKGVILSFVEVCNFKKKNTYVFCLLYPLSSALQLYESVFEELLLQQTAEFYRGESIALLQELTPSQYMTRVIARKEEEKMRCAKFLPPSCHVKLEKKVHVELVEKHMTMLHGECGKLVAGERVEDLANMYVLLKPIKDALKPLVSCIQEHIKQQGLQAVHQLSGENMATQFVENLLAVHAKYSGLVAEMFNRDHQFQEALHRAFESVVNSKMSRNFPKSPEIIAKYCDTLLKKSTKGLSEGEVDDKLTHCITIFKYVEDKDVFQKFYSRHLAKRLIHQQSVSMDLEESMINKLKSACGYEFTSKLHRMFTDMTLSESQNQKFSEFLKDNKLSLDTNFAINILQAGAWPLGTTSLGFSMALPLELEKPLQY</sequence>
<evidence type="ECO:0000259" key="6">
    <source>
        <dbReference type="PROSITE" id="PS50069"/>
    </source>
</evidence>
<reference evidence="7" key="1">
    <citation type="submission" date="2014-08" db="EMBL/GenBank/DDBJ databases">
        <authorList>
            <person name="Murali S."/>
            <person name="Richards S."/>
            <person name="Bandaranaike D."/>
            <person name="Bellair M."/>
            <person name="Blankenburg K."/>
            <person name="Chao H."/>
            <person name="Dinh H."/>
            <person name="Doddapaneni H."/>
            <person name="Dugan-Rocha S."/>
            <person name="Elkadiri S."/>
            <person name="Gnanaolivu R."/>
            <person name="Hughes D."/>
            <person name="Lee S."/>
            <person name="Li M."/>
            <person name="Ming W."/>
            <person name="Munidasa M."/>
            <person name="Muniz J."/>
            <person name="Nguyen L."/>
            <person name="Osuji N."/>
            <person name="Pu L.-L."/>
            <person name="Puazo M."/>
            <person name="Skinner E."/>
            <person name="Qu C."/>
            <person name="Quiroz J."/>
            <person name="Raj R."/>
            <person name="Weissenberger G."/>
            <person name="Xin Y."/>
            <person name="Zou X."/>
            <person name="Han Y."/>
            <person name="Worley K."/>
            <person name="Muzny D."/>
            <person name="Gibbs R."/>
        </authorList>
    </citation>
    <scope>NUCLEOTIDE SEQUENCE</scope>
    <source>
        <strain evidence="7">HAZT.00-mixed</strain>
        <tissue evidence="7">Whole organism</tissue>
    </source>
</reference>
<dbReference type="EMBL" id="JQDR03003147">
    <property type="protein sequence ID" value="KAA0202702.1"/>
    <property type="molecule type" value="Genomic_DNA"/>
</dbReference>
<dbReference type="InterPro" id="IPR016159">
    <property type="entry name" value="Cullin_repeat-like_dom_sf"/>
</dbReference>
<dbReference type="FunFam" id="1.20.1310.10:FF:000022">
    <property type="entry name" value="Cullin-2 isoform 2"/>
    <property type="match status" value="1"/>
</dbReference>
<evidence type="ECO:0000313" key="7">
    <source>
        <dbReference type="EMBL" id="KAA0202702.1"/>
    </source>
</evidence>
<dbReference type="Proteomes" id="UP000711488">
    <property type="component" value="Unassembled WGS sequence"/>
</dbReference>
<dbReference type="PROSITE" id="PS50069">
    <property type="entry name" value="CULLIN_2"/>
    <property type="match status" value="1"/>
</dbReference>
<dbReference type="GO" id="GO:0031461">
    <property type="term" value="C:cullin-RING ubiquitin ligase complex"/>
    <property type="evidence" value="ECO:0007669"/>
    <property type="project" value="UniProtKB-ARBA"/>
</dbReference>
<comment type="caution">
    <text evidence="7">The sequence shown here is derived from an EMBL/GenBank/DDBJ whole genome shotgun (WGS) entry which is preliminary data.</text>
</comment>
<evidence type="ECO:0000256" key="2">
    <source>
        <dbReference type="ARBA" id="ARBA00006019"/>
    </source>
</evidence>
<dbReference type="GO" id="GO:0006511">
    <property type="term" value="P:ubiquitin-dependent protein catabolic process"/>
    <property type="evidence" value="ECO:0007669"/>
    <property type="project" value="InterPro"/>
</dbReference>
<dbReference type="InterPro" id="IPR045093">
    <property type="entry name" value="Cullin"/>
</dbReference>
<feature type="domain" description="Cullin family profile" evidence="6">
    <location>
        <begin position="368"/>
        <end position="520"/>
    </location>
</feature>
<evidence type="ECO:0000256" key="1">
    <source>
        <dbReference type="ARBA" id="ARBA00004906"/>
    </source>
</evidence>
<dbReference type="InterPro" id="IPR016158">
    <property type="entry name" value="Cullin_homology"/>
</dbReference>
<evidence type="ECO:0000256" key="3">
    <source>
        <dbReference type="ARBA" id="ARBA00022786"/>
    </source>
</evidence>
<organism evidence="7">
    <name type="scientific">Hyalella azteca</name>
    <name type="common">Amphipod</name>
    <dbReference type="NCBI Taxonomy" id="294128"/>
    <lineage>
        <taxon>Eukaryota</taxon>
        <taxon>Metazoa</taxon>
        <taxon>Ecdysozoa</taxon>
        <taxon>Arthropoda</taxon>
        <taxon>Crustacea</taxon>
        <taxon>Multicrustacea</taxon>
        <taxon>Malacostraca</taxon>
        <taxon>Eumalacostraca</taxon>
        <taxon>Peracarida</taxon>
        <taxon>Amphipoda</taxon>
        <taxon>Senticaudata</taxon>
        <taxon>Talitrida</taxon>
        <taxon>Talitroidea</taxon>
        <taxon>Hyalellidae</taxon>
        <taxon>Hyalella</taxon>
    </lineage>
</organism>
<dbReference type="Pfam" id="PF00888">
    <property type="entry name" value="Cullin"/>
    <property type="match status" value="1"/>
</dbReference>
<proteinExistence type="inferred from homology"/>
<dbReference type="GO" id="GO:0031625">
    <property type="term" value="F:ubiquitin protein ligase binding"/>
    <property type="evidence" value="ECO:0007669"/>
    <property type="project" value="InterPro"/>
</dbReference>
<reference evidence="7" key="3">
    <citation type="submission" date="2019-06" db="EMBL/GenBank/DDBJ databases">
        <authorList>
            <person name="Poynton C."/>
            <person name="Hasenbein S."/>
            <person name="Benoit J.B."/>
            <person name="Sepulveda M.S."/>
            <person name="Poelchau M.F."/>
            <person name="Murali S.C."/>
            <person name="Chen S."/>
            <person name="Glastad K.M."/>
            <person name="Werren J.H."/>
            <person name="Vineis J.H."/>
            <person name="Bowen J.L."/>
            <person name="Friedrich M."/>
            <person name="Jones J."/>
            <person name="Robertson H.M."/>
            <person name="Feyereisen R."/>
            <person name="Mechler-Hickson A."/>
            <person name="Mathers N."/>
            <person name="Lee C.E."/>
            <person name="Colbourne J.K."/>
            <person name="Biales A."/>
            <person name="Johnston J.S."/>
            <person name="Wellborn G.A."/>
            <person name="Rosendale A.J."/>
            <person name="Cridge A.G."/>
            <person name="Munoz-Torres M.C."/>
            <person name="Bain P.A."/>
            <person name="Manny A.R."/>
            <person name="Major K.M."/>
            <person name="Lambert F.N."/>
            <person name="Vulpe C.D."/>
            <person name="Tuck P."/>
            <person name="Blalock B.J."/>
            <person name="Lin Y.-Y."/>
            <person name="Smith M.E."/>
            <person name="Ochoa-Acuna H."/>
            <person name="Chen M.-J.M."/>
            <person name="Childers C.P."/>
            <person name="Qu J."/>
            <person name="Dugan S."/>
            <person name="Lee S.L."/>
            <person name="Chao H."/>
            <person name="Dinh H."/>
            <person name="Han Y."/>
            <person name="Doddapaneni H."/>
            <person name="Worley K.C."/>
            <person name="Muzny D.M."/>
            <person name="Gibbs R.A."/>
            <person name="Richards S."/>
        </authorList>
    </citation>
    <scope>NUCLEOTIDE SEQUENCE</scope>
    <source>
        <strain evidence="7">HAZT.00-mixed</strain>
        <tissue evidence="7">Whole organism</tissue>
    </source>
</reference>
<comment type="pathway">
    <text evidence="1">Protein modification; protein ubiquitination.</text>
</comment>
<evidence type="ECO:0000256" key="4">
    <source>
        <dbReference type="PROSITE-ProRule" id="PRU00330"/>
    </source>
</evidence>
<dbReference type="SUPFAM" id="SSF75632">
    <property type="entry name" value="Cullin homology domain"/>
    <property type="match status" value="1"/>
</dbReference>
<dbReference type="PANTHER" id="PTHR11932">
    <property type="entry name" value="CULLIN"/>
    <property type="match status" value="1"/>
</dbReference>
<dbReference type="SMART" id="SM00182">
    <property type="entry name" value="CULLIN"/>
    <property type="match status" value="1"/>
</dbReference>
<name>A0A6A0HAG5_HYAAZ</name>
<dbReference type="OrthoDB" id="27073at2759"/>
<keyword evidence="3" id="KW-0833">Ubl conjugation pathway</keyword>
<protein>
    <recommendedName>
        <fullName evidence="6">Cullin family profile domain-containing protein</fullName>
    </recommendedName>
</protein>